<protein>
    <submittedName>
        <fullName evidence="2">Uncharacterized protein</fullName>
    </submittedName>
</protein>
<dbReference type="EMBL" id="JACJJG010000080">
    <property type="protein sequence ID" value="MBM6674434.1"/>
    <property type="molecule type" value="Genomic_DNA"/>
</dbReference>
<sequence>MNRNSKNRYDQTDESEVFKHKSFMAAKNRKRFAKIMKVVLYALAIFIIAACIFAYFFDK</sequence>
<keyword evidence="3" id="KW-1185">Reference proteome</keyword>
<reference evidence="2" key="1">
    <citation type="submission" date="2020-08" db="EMBL/GenBank/DDBJ databases">
        <authorList>
            <person name="Cejkova D."/>
            <person name="Kubasova T."/>
            <person name="Jahodarova E."/>
            <person name="Rychlik I."/>
        </authorList>
    </citation>
    <scope>NUCLEOTIDE SEQUENCE</scope>
    <source>
        <strain evidence="2">An824</strain>
    </source>
</reference>
<evidence type="ECO:0000313" key="3">
    <source>
        <dbReference type="Proteomes" id="UP000706891"/>
    </source>
</evidence>
<evidence type="ECO:0000313" key="2">
    <source>
        <dbReference type="EMBL" id="MBM6674434.1"/>
    </source>
</evidence>
<feature type="transmembrane region" description="Helical" evidence="1">
    <location>
        <begin position="38"/>
        <end position="57"/>
    </location>
</feature>
<organism evidence="2 3">
    <name type="scientific">Marseilla massiliensis</name>
    <dbReference type="NCBI Taxonomy" id="1841864"/>
    <lineage>
        <taxon>Bacteria</taxon>
        <taxon>Pseudomonadati</taxon>
        <taxon>Bacteroidota</taxon>
        <taxon>Bacteroidia</taxon>
        <taxon>Bacteroidales</taxon>
        <taxon>Prevotellaceae</taxon>
        <taxon>Marseilla</taxon>
    </lineage>
</organism>
<name>A0A938WWM2_9BACT</name>
<keyword evidence="1" id="KW-1133">Transmembrane helix</keyword>
<reference evidence="2" key="2">
    <citation type="journal article" date="2021" name="Sci. Rep.">
        <title>The distribution of antibiotic resistance genes in chicken gut microbiota commensals.</title>
        <authorList>
            <person name="Juricova H."/>
            <person name="Matiasovicova J."/>
            <person name="Kubasova T."/>
            <person name="Cejkova D."/>
            <person name="Rychlik I."/>
        </authorList>
    </citation>
    <scope>NUCLEOTIDE SEQUENCE</scope>
    <source>
        <strain evidence="2">An824</strain>
    </source>
</reference>
<accession>A0A938WWM2</accession>
<keyword evidence="1" id="KW-0812">Transmembrane</keyword>
<keyword evidence="1" id="KW-0472">Membrane</keyword>
<evidence type="ECO:0000256" key="1">
    <source>
        <dbReference type="SAM" id="Phobius"/>
    </source>
</evidence>
<dbReference type="Proteomes" id="UP000706891">
    <property type="component" value="Unassembled WGS sequence"/>
</dbReference>
<gene>
    <name evidence="2" type="ORF">H6A34_11185</name>
</gene>
<dbReference type="AlphaFoldDB" id="A0A938WWM2"/>
<comment type="caution">
    <text evidence="2">The sequence shown here is derived from an EMBL/GenBank/DDBJ whole genome shotgun (WGS) entry which is preliminary data.</text>
</comment>
<proteinExistence type="predicted"/>
<dbReference type="RefSeq" id="WP_021949463.1">
    <property type="nucleotide sequence ID" value="NZ_JACJJG010000080.1"/>
</dbReference>